<evidence type="ECO:0008006" key="13">
    <source>
        <dbReference type="Google" id="ProtNLM"/>
    </source>
</evidence>
<evidence type="ECO:0000256" key="10">
    <source>
        <dbReference type="SAM" id="Phobius"/>
    </source>
</evidence>
<evidence type="ECO:0000256" key="4">
    <source>
        <dbReference type="ARBA" id="ARBA00022692"/>
    </source>
</evidence>
<dbReference type="InterPro" id="IPR019150">
    <property type="entry name" value="Vesicle_transport_protein_Use1"/>
</dbReference>
<dbReference type="AlphaFoldDB" id="A0A9C7PQW2"/>
<keyword evidence="12" id="KW-1185">Reference proteome</keyword>
<reference evidence="11" key="1">
    <citation type="journal article" date="2022" name="Proc. Natl. Acad. Sci. U.S.A.">
        <title>Life cycle and functional genomics of the unicellular red alga Galdieria for elucidating algal and plant evolution and industrial use.</title>
        <authorList>
            <person name="Hirooka S."/>
            <person name="Itabashi T."/>
            <person name="Ichinose T.M."/>
            <person name="Onuma R."/>
            <person name="Fujiwara T."/>
            <person name="Yamashita S."/>
            <person name="Jong L.W."/>
            <person name="Tomita R."/>
            <person name="Iwane A.H."/>
            <person name="Miyagishima S.Y."/>
        </authorList>
    </citation>
    <scope>NUCLEOTIDE SEQUENCE</scope>
    <source>
        <strain evidence="11">NBRC 102759</strain>
    </source>
</reference>
<evidence type="ECO:0000256" key="1">
    <source>
        <dbReference type="ARBA" id="ARBA00004163"/>
    </source>
</evidence>
<dbReference type="EMBL" id="BQMJ01000004">
    <property type="protein sequence ID" value="GJQ08759.1"/>
    <property type="molecule type" value="Genomic_DNA"/>
</dbReference>
<comment type="caution">
    <text evidence="11">The sequence shown here is derived from an EMBL/GenBank/DDBJ whole genome shotgun (WGS) entry which is preliminary data.</text>
</comment>
<gene>
    <name evidence="11" type="ORF">GpartN1_g550.t1</name>
</gene>
<dbReference type="GO" id="GO:0031201">
    <property type="term" value="C:SNARE complex"/>
    <property type="evidence" value="ECO:0007669"/>
    <property type="project" value="TreeGrafter"/>
</dbReference>
<evidence type="ECO:0000256" key="5">
    <source>
        <dbReference type="ARBA" id="ARBA00022824"/>
    </source>
</evidence>
<keyword evidence="5" id="KW-0256">Endoplasmic reticulum</keyword>
<name>A0A9C7PQW2_9RHOD</name>
<keyword evidence="8 10" id="KW-1133">Transmembrane helix</keyword>
<evidence type="ECO:0000256" key="8">
    <source>
        <dbReference type="ARBA" id="ARBA00022989"/>
    </source>
</evidence>
<evidence type="ECO:0000256" key="6">
    <source>
        <dbReference type="ARBA" id="ARBA00022892"/>
    </source>
</evidence>
<keyword evidence="6" id="KW-0931">ER-Golgi transport</keyword>
<dbReference type="GO" id="GO:0005789">
    <property type="term" value="C:endoplasmic reticulum membrane"/>
    <property type="evidence" value="ECO:0007669"/>
    <property type="project" value="UniProtKB-SubCell"/>
</dbReference>
<feature type="transmembrane region" description="Helical" evidence="10">
    <location>
        <begin position="278"/>
        <end position="298"/>
    </location>
</feature>
<evidence type="ECO:0000313" key="11">
    <source>
        <dbReference type="EMBL" id="GJQ08759.1"/>
    </source>
</evidence>
<keyword evidence="4 10" id="KW-0812">Transmembrane</keyword>
<dbReference type="Pfam" id="PF09753">
    <property type="entry name" value="Use1"/>
    <property type="match status" value="1"/>
</dbReference>
<dbReference type="PANTHER" id="PTHR13050:SF7">
    <property type="entry name" value="VESICLE TRANSPORT PROTEIN USE1"/>
    <property type="match status" value="1"/>
</dbReference>
<dbReference type="OrthoDB" id="10425217at2759"/>
<organism evidence="11 12">
    <name type="scientific">Galdieria partita</name>
    <dbReference type="NCBI Taxonomy" id="83374"/>
    <lineage>
        <taxon>Eukaryota</taxon>
        <taxon>Rhodophyta</taxon>
        <taxon>Bangiophyceae</taxon>
        <taxon>Galdieriales</taxon>
        <taxon>Galdieriaceae</taxon>
        <taxon>Galdieria</taxon>
    </lineage>
</organism>
<proteinExistence type="inferred from homology"/>
<evidence type="ECO:0000256" key="7">
    <source>
        <dbReference type="ARBA" id="ARBA00022927"/>
    </source>
</evidence>
<keyword evidence="3" id="KW-0813">Transport</keyword>
<keyword evidence="9 10" id="KW-0472">Membrane</keyword>
<dbReference type="GO" id="GO:0005484">
    <property type="term" value="F:SNAP receptor activity"/>
    <property type="evidence" value="ECO:0007669"/>
    <property type="project" value="TreeGrafter"/>
</dbReference>
<accession>A0A9C7PQW2</accession>
<reference evidence="11" key="2">
    <citation type="submission" date="2022-01" db="EMBL/GenBank/DDBJ databases">
        <authorList>
            <person name="Hirooka S."/>
            <person name="Miyagishima S.Y."/>
        </authorList>
    </citation>
    <scope>NUCLEOTIDE SEQUENCE</scope>
    <source>
        <strain evidence="11">NBRC 102759</strain>
    </source>
</reference>
<dbReference type="GO" id="GO:0015031">
    <property type="term" value="P:protein transport"/>
    <property type="evidence" value="ECO:0007669"/>
    <property type="project" value="UniProtKB-KW"/>
</dbReference>
<sequence length="301" mass="34616">MDCEGDRFTRQLLTHVEPYFAKKSAIEKVNYLENLLDIGENFASNLYREENSRKKLLGSLQLKVVLVVLCRLVQLLEESFSFEDGHFSKQLVVSTQGTSDDQIVTLEKFQALRRRFRTLQEISLLRNVSFAPLAEESIACNVVKSFYVNANSVKVSSNNCRSYLSFLQLPEPQKSSISAFKVEGEVKGRTLLRKRRGEKSSDSELTHHVKDSNEILTTELLSLTKQLKSGSSEVYEALKRDQERLEKLADVVDNNLSQTGKQLRLTEQFGIESRKTKWHVWVIISLLPLLWILVYLTIRFH</sequence>
<dbReference type="GO" id="GO:0006890">
    <property type="term" value="P:retrograde vesicle-mediated transport, Golgi to endoplasmic reticulum"/>
    <property type="evidence" value="ECO:0007669"/>
    <property type="project" value="TreeGrafter"/>
</dbReference>
<dbReference type="PANTHER" id="PTHR13050">
    <property type="entry name" value="USE1-LIKE PROTEIN"/>
    <property type="match status" value="1"/>
</dbReference>
<keyword evidence="7" id="KW-0653">Protein transport</keyword>
<evidence type="ECO:0000256" key="3">
    <source>
        <dbReference type="ARBA" id="ARBA00022448"/>
    </source>
</evidence>
<protein>
    <recommendedName>
        <fullName evidence="13">Vesicle transport protein USE1</fullName>
    </recommendedName>
</protein>
<comment type="subcellular location">
    <subcellularLocation>
        <location evidence="1">Endoplasmic reticulum membrane</location>
        <topology evidence="1">Single-pass type IV membrane protein</topology>
    </subcellularLocation>
</comment>
<evidence type="ECO:0000313" key="12">
    <source>
        <dbReference type="Proteomes" id="UP001061958"/>
    </source>
</evidence>
<comment type="similarity">
    <text evidence="2">Belongs to the USE1 family.</text>
</comment>
<evidence type="ECO:0000256" key="2">
    <source>
        <dbReference type="ARBA" id="ARBA00007891"/>
    </source>
</evidence>
<evidence type="ECO:0000256" key="9">
    <source>
        <dbReference type="ARBA" id="ARBA00023136"/>
    </source>
</evidence>
<dbReference type="Proteomes" id="UP001061958">
    <property type="component" value="Unassembled WGS sequence"/>
</dbReference>